<evidence type="ECO:0008006" key="2">
    <source>
        <dbReference type="Google" id="ProtNLM"/>
    </source>
</evidence>
<name>A0A0K2UMA7_LEPSM</name>
<reference evidence="1" key="1">
    <citation type="submission" date="2014-05" db="EMBL/GenBank/DDBJ databases">
        <authorList>
            <person name="Chronopoulou M."/>
        </authorList>
    </citation>
    <scope>NUCLEOTIDE SEQUENCE</scope>
    <source>
        <tissue evidence="1">Whole organism</tissue>
    </source>
</reference>
<protein>
    <recommendedName>
        <fullName evidence="2">Reverse transcriptase domain-containing protein</fullName>
    </recommendedName>
</protein>
<proteinExistence type="predicted"/>
<dbReference type="AlphaFoldDB" id="A0A0K2UMA7"/>
<sequence>MEGIVANLQTAFDNFANYTIFTIDIEKAFDCVSHTHIIRTLNCKRLGEFMIRSVATMFVNSNTSYGSGHILRSFQVELG</sequence>
<organism evidence="1">
    <name type="scientific">Lepeophtheirus salmonis</name>
    <name type="common">Salmon louse</name>
    <name type="synonym">Caligus salmonis</name>
    <dbReference type="NCBI Taxonomy" id="72036"/>
    <lineage>
        <taxon>Eukaryota</taxon>
        <taxon>Metazoa</taxon>
        <taxon>Ecdysozoa</taxon>
        <taxon>Arthropoda</taxon>
        <taxon>Crustacea</taxon>
        <taxon>Multicrustacea</taxon>
        <taxon>Hexanauplia</taxon>
        <taxon>Copepoda</taxon>
        <taxon>Siphonostomatoida</taxon>
        <taxon>Caligidae</taxon>
        <taxon>Lepeophtheirus</taxon>
    </lineage>
</organism>
<accession>A0A0K2UMA7</accession>
<dbReference type="EMBL" id="HACA01022033">
    <property type="protein sequence ID" value="CDW39394.1"/>
    <property type="molecule type" value="Transcribed_RNA"/>
</dbReference>
<evidence type="ECO:0000313" key="1">
    <source>
        <dbReference type="EMBL" id="CDW39394.1"/>
    </source>
</evidence>